<feature type="chain" id="PRO_5043494018" evidence="2">
    <location>
        <begin position="23"/>
        <end position="233"/>
    </location>
</feature>
<accession>A0AAV0AQN3</accession>
<feature type="transmembrane region" description="Helical" evidence="1">
    <location>
        <begin position="125"/>
        <end position="145"/>
    </location>
</feature>
<comment type="caution">
    <text evidence="3">The sequence shown here is derived from an EMBL/GenBank/DDBJ whole genome shotgun (WGS) entry which is preliminary data.</text>
</comment>
<protein>
    <submittedName>
        <fullName evidence="3">Expressed protein</fullName>
    </submittedName>
</protein>
<feature type="signal peptide" evidence="2">
    <location>
        <begin position="1"/>
        <end position="22"/>
    </location>
</feature>
<dbReference type="EMBL" id="CALTRL010001029">
    <property type="protein sequence ID" value="CAH7670589.1"/>
    <property type="molecule type" value="Genomic_DNA"/>
</dbReference>
<keyword evidence="1" id="KW-1133">Transmembrane helix</keyword>
<evidence type="ECO:0000256" key="2">
    <source>
        <dbReference type="SAM" id="SignalP"/>
    </source>
</evidence>
<evidence type="ECO:0000256" key="1">
    <source>
        <dbReference type="SAM" id="Phobius"/>
    </source>
</evidence>
<organism evidence="3 4">
    <name type="scientific">Phakopsora pachyrhizi</name>
    <name type="common">Asian soybean rust disease fungus</name>
    <dbReference type="NCBI Taxonomy" id="170000"/>
    <lineage>
        <taxon>Eukaryota</taxon>
        <taxon>Fungi</taxon>
        <taxon>Dikarya</taxon>
        <taxon>Basidiomycota</taxon>
        <taxon>Pucciniomycotina</taxon>
        <taxon>Pucciniomycetes</taxon>
        <taxon>Pucciniales</taxon>
        <taxon>Phakopsoraceae</taxon>
        <taxon>Phakopsora</taxon>
    </lineage>
</organism>
<reference evidence="3" key="1">
    <citation type="submission" date="2022-06" db="EMBL/GenBank/DDBJ databases">
        <authorList>
            <consortium name="SYNGENTA / RWTH Aachen University"/>
        </authorList>
    </citation>
    <scope>NUCLEOTIDE SEQUENCE</scope>
</reference>
<proteinExistence type="predicted"/>
<keyword evidence="4" id="KW-1185">Reference proteome</keyword>
<keyword evidence="2" id="KW-0732">Signal</keyword>
<keyword evidence="1" id="KW-0472">Membrane</keyword>
<evidence type="ECO:0000313" key="4">
    <source>
        <dbReference type="Proteomes" id="UP001153365"/>
    </source>
</evidence>
<evidence type="ECO:0000313" key="3">
    <source>
        <dbReference type="EMBL" id="CAH7670589.1"/>
    </source>
</evidence>
<dbReference type="Proteomes" id="UP001153365">
    <property type="component" value="Unassembled WGS sequence"/>
</dbReference>
<dbReference type="AlphaFoldDB" id="A0AAV0AQN3"/>
<gene>
    <name evidence="3" type="ORF">PPACK8108_LOCUS5320</name>
</gene>
<sequence length="233" mass="25134">MNSLIVLFLISIPMVILDTLEGHSSCYNYFLNSNKCVHGAKDPNERCKTGGHKKAGLSKRAKALTFSDPRSELKKTLARRYDNPSGSKPVAGGSGICGSYNTDQPGVCLWSGASGEAGVSNFKSFLYLLIVIFVFVSAISTQGWLNGAFKGNCQKTVYIFKRSNRTNVLRVPVLDGCSFGETEPGRGCTTAWVTTKTFNDLAPNDEESGIQQLSDVVWGFDNNNGTNIGSAPV</sequence>
<keyword evidence="1" id="KW-0812">Transmembrane</keyword>
<name>A0AAV0AQN3_PHAPC</name>